<comment type="caution">
    <text evidence="1">The sequence shown here is derived from an EMBL/GenBank/DDBJ whole genome shotgun (WGS) entry which is preliminary data.</text>
</comment>
<gene>
    <name evidence="1" type="ORF">EIA08_33690</name>
</gene>
<reference evidence="1 2" key="1">
    <citation type="submission" date="2018-11" db="EMBL/GenBank/DDBJ databases">
        <title>Enterobacteriaceae from Patient.</title>
        <authorList>
            <person name="Shen C."/>
            <person name="Yang Y."/>
            <person name="Tian G."/>
        </authorList>
    </citation>
    <scope>NUCLEOTIDE SEQUENCE [LARGE SCALE GENOMIC DNA]</scope>
    <source>
        <strain evidence="1 2">GBGD28</strain>
    </source>
</reference>
<dbReference type="AlphaFoldDB" id="A0A3P1WV05"/>
<sequence>ASNAGYGKEDDSAVIKIFSGITLPGAKS</sequence>
<accession>A0A3P1WV05</accession>
<proteinExistence type="predicted"/>
<organism evidence="1 2">
    <name type="scientific">Escherichia coli</name>
    <dbReference type="NCBI Taxonomy" id="562"/>
    <lineage>
        <taxon>Bacteria</taxon>
        <taxon>Pseudomonadati</taxon>
        <taxon>Pseudomonadota</taxon>
        <taxon>Gammaproteobacteria</taxon>
        <taxon>Enterobacterales</taxon>
        <taxon>Enterobacteriaceae</taxon>
        <taxon>Escherichia</taxon>
    </lineage>
</organism>
<evidence type="ECO:0000313" key="2">
    <source>
        <dbReference type="Proteomes" id="UP000271008"/>
    </source>
</evidence>
<feature type="non-terminal residue" evidence="1">
    <location>
        <position position="1"/>
    </location>
</feature>
<dbReference type="EMBL" id="RQTU01001051">
    <property type="protein sequence ID" value="RRD49738.1"/>
    <property type="molecule type" value="Genomic_DNA"/>
</dbReference>
<dbReference type="Proteomes" id="UP000271008">
    <property type="component" value="Unassembled WGS sequence"/>
</dbReference>
<name>A0A3P1WV05_ECOLX</name>
<protein>
    <submittedName>
        <fullName evidence="1">3-hydroxyisobutyrate dehydrogenase</fullName>
    </submittedName>
</protein>
<evidence type="ECO:0000313" key="1">
    <source>
        <dbReference type="EMBL" id="RRD49738.1"/>
    </source>
</evidence>